<comment type="caution">
    <text evidence="1">The sequence shown here is derived from an EMBL/GenBank/DDBJ whole genome shotgun (WGS) entry which is preliminary data.</text>
</comment>
<dbReference type="EMBL" id="JAMZOO010000001">
    <property type="protein sequence ID" value="MEB6855674.1"/>
    <property type="molecule type" value="Genomic_DNA"/>
</dbReference>
<proteinExistence type="predicted"/>
<dbReference type="Proteomes" id="UP001332939">
    <property type="component" value="Unassembled WGS sequence"/>
</dbReference>
<reference evidence="1 2" key="1">
    <citation type="submission" date="2022-05" db="EMBL/GenBank/DDBJ databases">
        <title>Whole genome sequences of Escherichia coli of fish isolates collected from Assam, India.</title>
        <authorList>
            <person name="Sudha S."/>
            <person name="Muneeb K.H."/>
            <person name="Rakshit O."/>
            <person name="Mendem S.K."/>
            <person name="Raisen C."/>
            <person name="Holmes M.A."/>
            <person name="Shome B.R."/>
            <person name="Sivaraman G.K."/>
        </authorList>
    </citation>
    <scope>NUCLEOTIDE SEQUENCE [LARGE SCALE GENOMIC DNA]</scope>
    <source>
        <strain evidence="1 2">278</strain>
    </source>
</reference>
<gene>
    <name evidence="1" type="ORF">NA736_01320</name>
</gene>
<keyword evidence="2" id="KW-1185">Reference proteome</keyword>
<accession>A0ABU6ECA8</accession>
<protein>
    <recommendedName>
        <fullName evidence="3">Phage protein</fullName>
    </recommendedName>
</protein>
<dbReference type="RefSeq" id="WP_071425900.1">
    <property type="nucleotide sequence ID" value="NZ_JAMZOO010000001.1"/>
</dbReference>
<sequence length="81" mass="9183">MNKNEIRVLTSYVKGMIADNKEPEKKVIIALCDELERINNLQPVAFITQEAANRMNDGIVSNVYVTKDKSPAFNTPIFIQK</sequence>
<name>A0ABU6ECA8_9GAMM</name>
<evidence type="ECO:0000313" key="1">
    <source>
        <dbReference type="EMBL" id="MEB6855674.1"/>
    </source>
</evidence>
<evidence type="ECO:0008006" key="3">
    <source>
        <dbReference type="Google" id="ProtNLM"/>
    </source>
</evidence>
<evidence type="ECO:0000313" key="2">
    <source>
        <dbReference type="Proteomes" id="UP001332939"/>
    </source>
</evidence>
<organism evidence="1 2">
    <name type="scientific">Proteus cibi</name>
    <dbReference type="NCBI Taxonomy" id="2050966"/>
    <lineage>
        <taxon>Bacteria</taxon>
        <taxon>Pseudomonadati</taxon>
        <taxon>Pseudomonadota</taxon>
        <taxon>Gammaproteobacteria</taxon>
        <taxon>Enterobacterales</taxon>
        <taxon>Morganellaceae</taxon>
        <taxon>Proteus</taxon>
    </lineage>
</organism>